<keyword evidence="1" id="KW-0472">Membrane</keyword>
<dbReference type="GO" id="GO:0043107">
    <property type="term" value="P:type IV pilus-dependent motility"/>
    <property type="evidence" value="ECO:0007669"/>
    <property type="project" value="InterPro"/>
</dbReference>
<protein>
    <submittedName>
        <fullName evidence="2">Uncharacterized protein</fullName>
    </submittedName>
</protein>
<proteinExistence type="predicted"/>
<reference evidence="2 3" key="1">
    <citation type="journal article" date="2015" name="Nature">
        <title>rRNA introns, odd ribosomes, and small enigmatic genomes across a large radiation of phyla.</title>
        <authorList>
            <person name="Brown C.T."/>
            <person name="Hug L.A."/>
            <person name="Thomas B.C."/>
            <person name="Sharon I."/>
            <person name="Castelle C.J."/>
            <person name="Singh A."/>
            <person name="Wilkins M.J."/>
            <person name="Williams K.H."/>
            <person name="Banfield J.F."/>
        </authorList>
    </citation>
    <scope>NUCLEOTIDE SEQUENCE [LARGE SCALE GENOMIC DNA]</scope>
</reference>
<gene>
    <name evidence="2" type="ORF">UY08_C0012G0017</name>
</gene>
<dbReference type="EMBL" id="LCOQ01000012">
    <property type="protein sequence ID" value="KKU80698.1"/>
    <property type="molecule type" value="Genomic_DNA"/>
</dbReference>
<dbReference type="GO" id="GO:0043683">
    <property type="term" value="P:type IV pilus assembly"/>
    <property type="evidence" value="ECO:0007669"/>
    <property type="project" value="InterPro"/>
</dbReference>
<name>A0A0G1VRA3_9BACT</name>
<comment type="caution">
    <text evidence="2">The sequence shown here is derived from an EMBL/GenBank/DDBJ whole genome shotgun (WGS) entry which is preliminary data.</text>
</comment>
<dbReference type="Gene3D" id="3.30.70.60">
    <property type="match status" value="1"/>
</dbReference>
<dbReference type="Pfam" id="PF04350">
    <property type="entry name" value="PilO"/>
    <property type="match status" value="1"/>
</dbReference>
<dbReference type="Proteomes" id="UP000034212">
    <property type="component" value="Unassembled WGS sequence"/>
</dbReference>
<feature type="transmembrane region" description="Helical" evidence="1">
    <location>
        <begin position="12"/>
        <end position="33"/>
    </location>
</feature>
<organism evidence="2 3">
    <name type="scientific">Candidatus Gottesmanbacteria bacterium GW2011_GWA1_47_8</name>
    <dbReference type="NCBI Taxonomy" id="1618438"/>
    <lineage>
        <taxon>Bacteria</taxon>
        <taxon>Candidatus Gottesmaniibacteriota</taxon>
    </lineage>
</organism>
<evidence type="ECO:0000313" key="3">
    <source>
        <dbReference type="Proteomes" id="UP000034212"/>
    </source>
</evidence>
<keyword evidence="1" id="KW-0812">Transmembrane</keyword>
<dbReference type="AlphaFoldDB" id="A0A0G1VRA3"/>
<keyword evidence="1" id="KW-1133">Transmembrane helix</keyword>
<accession>A0A0G1VRA3</accession>
<dbReference type="InterPro" id="IPR007445">
    <property type="entry name" value="PilO"/>
</dbReference>
<dbReference type="InterPro" id="IPR014717">
    <property type="entry name" value="Transl_elong_EF1B/ribsomal_bS6"/>
</dbReference>
<evidence type="ECO:0000313" key="2">
    <source>
        <dbReference type="EMBL" id="KKU80698.1"/>
    </source>
</evidence>
<evidence type="ECO:0000256" key="1">
    <source>
        <dbReference type="SAM" id="Phobius"/>
    </source>
</evidence>
<sequence>MPKSIRRFIRANGSLLLSIGMIAIAVTGGWWGLVPFGRNVWTLYTNTQKLRTQVGVLENKYAVLSSLDQASLAQDGDELLRAIPAEKEVATLLSTLEQTTITSGLSLSHLTIVSPGSLATGAAERQTKEEKAIGAGIISSTISVEGPLPEVKQFLSTLQRIRRLLRVGDVQISVREGASARAQLTIDAFYQPLPTALGDITSKIVPFSAAQEDLLVQLRSFPVAYQTRRENGPAFFAPKQNPFTP</sequence>